<sequence length="338" mass="37875">MGILDAPPQAIEERFGRQLGRPVRLVERKLAGEGLSDETGVLVLDDDGELRKVVVRLFRPGAMARHEVDPRRLHRLLVALTATPVPVPQPLWFDADRSLFGESYSVVAWVPGIAVVPWSPEGRKYLAEVGRGPIGEDFCRILAEIHAIDQHTADVGFLGVPPAGTAFAEAEIAQLEDYLRRVADEPEPIIVDGLGWLRANVPASERIGLVHGDYRTGNVLFGDDRVNAVIDWEFARLGDPLYDVGWVCCPSNRVDSDLVCMILPQEEFLARYERHAGCRVDRDALHFWITFHQVRHAVMWLDAGKKVRDGQIDDLRLARMHYTMPTMRAMVADCLAYT</sequence>
<dbReference type="Proteomes" id="UP000249324">
    <property type="component" value="Unassembled WGS sequence"/>
</dbReference>
<dbReference type="InterPro" id="IPR008266">
    <property type="entry name" value="Tyr_kinase_AS"/>
</dbReference>
<evidence type="ECO:0000313" key="3">
    <source>
        <dbReference type="Proteomes" id="UP000249324"/>
    </source>
</evidence>
<dbReference type="Gene3D" id="3.30.200.20">
    <property type="entry name" value="Phosphorylase Kinase, domain 1"/>
    <property type="match status" value="1"/>
</dbReference>
<name>A0ABD6F9C3_9PSEU</name>
<dbReference type="InterPro" id="IPR051678">
    <property type="entry name" value="AGP_Transferase"/>
</dbReference>
<dbReference type="AlphaFoldDB" id="A0ABD6F9C3"/>
<reference evidence="2 3" key="1">
    <citation type="journal article" date="2021" name="BMC Genomics">
        <title>Genome-resolved metagenome and metatranscriptome analyses of thermophilic composting reveal key bacterial players and their metabolic interactions.</title>
        <authorList>
            <person name="Braga L.P.P."/>
            <person name="Pereira R.V."/>
            <person name="Martins L.F."/>
            <person name="Moura L.M.S."/>
            <person name="Sanchez F.B."/>
            <person name="Patane J.S.L."/>
            <person name="da Silva A.M."/>
            <person name="Setubal J.C."/>
        </authorList>
    </citation>
    <scope>NUCLEOTIDE SEQUENCE [LARGE SCALE GENOMIC DNA]</scope>
    <source>
        <strain evidence="2">ZC4RG45</strain>
    </source>
</reference>
<evidence type="ECO:0000313" key="2">
    <source>
        <dbReference type="EMBL" id="MFO7190630.1"/>
    </source>
</evidence>
<dbReference type="SUPFAM" id="SSF56112">
    <property type="entry name" value="Protein kinase-like (PK-like)"/>
    <property type="match status" value="1"/>
</dbReference>
<protein>
    <submittedName>
        <fullName evidence="2">Phosphotransferase family protein</fullName>
    </submittedName>
</protein>
<dbReference type="PANTHER" id="PTHR21310:SF40">
    <property type="entry name" value="AMINOGLYCOSIDE PHOSPHOTRANSFERASE DOMAIN-CONTAINING PROTEIN-RELATED"/>
    <property type="match status" value="1"/>
</dbReference>
<dbReference type="Gene3D" id="3.90.1200.10">
    <property type="match status" value="1"/>
</dbReference>
<dbReference type="InterPro" id="IPR011009">
    <property type="entry name" value="Kinase-like_dom_sf"/>
</dbReference>
<accession>A0ABD6F9C3</accession>
<evidence type="ECO:0000259" key="1">
    <source>
        <dbReference type="Pfam" id="PF01636"/>
    </source>
</evidence>
<proteinExistence type="predicted"/>
<dbReference type="Pfam" id="PF01636">
    <property type="entry name" value="APH"/>
    <property type="match status" value="1"/>
</dbReference>
<dbReference type="EMBL" id="QGUI02000001">
    <property type="protein sequence ID" value="MFO7190630.1"/>
    <property type="molecule type" value="Genomic_DNA"/>
</dbReference>
<dbReference type="PROSITE" id="PS00109">
    <property type="entry name" value="PROTEIN_KINASE_TYR"/>
    <property type="match status" value="1"/>
</dbReference>
<organism evidence="2 3">
    <name type="scientific">Thermocrispum agreste</name>
    <dbReference type="NCBI Taxonomy" id="37925"/>
    <lineage>
        <taxon>Bacteria</taxon>
        <taxon>Bacillati</taxon>
        <taxon>Actinomycetota</taxon>
        <taxon>Actinomycetes</taxon>
        <taxon>Pseudonocardiales</taxon>
        <taxon>Pseudonocardiaceae</taxon>
        <taxon>Thermocrispum</taxon>
    </lineage>
</organism>
<feature type="domain" description="Aminoglycoside phosphotransferase" evidence="1">
    <location>
        <begin position="40"/>
        <end position="288"/>
    </location>
</feature>
<dbReference type="PANTHER" id="PTHR21310">
    <property type="entry name" value="AMINOGLYCOSIDE PHOSPHOTRANSFERASE-RELATED-RELATED"/>
    <property type="match status" value="1"/>
</dbReference>
<gene>
    <name evidence="2" type="ORF">DIU77_000080</name>
</gene>
<dbReference type="CDD" id="cd05154">
    <property type="entry name" value="ACAD10_11_N-like"/>
    <property type="match status" value="1"/>
</dbReference>
<dbReference type="InterPro" id="IPR002575">
    <property type="entry name" value="Aminoglycoside_PTrfase"/>
</dbReference>
<comment type="caution">
    <text evidence="2">The sequence shown here is derived from an EMBL/GenBank/DDBJ whole genome shotgun (WGS) entry which is preliminary data.</text>
</comment>
<dbReference type="InterPro" id="IPR041726">
    <property type="entry name" value="ACAD10_11_N"/>
</dbReference>